<protein>
    <submittedName>
        <fullName evidence="6">Sigma-70 family RNA polymerase sigma factor</fullName>
    </submittedName>
</protein>
<evidence type="ECO:0000313" key="6">
    <source>
        <dbReference type="EMBL" id="MBT1697918.1"/>
    </source>
</evidence>
<dbReference type="AlphaFoldDB" id="A0AAP2DMD1"/>
<evidence type="ECO:0000256" key="3">
    <source>
        <dbReference type="ARBA" id="ARBA00023125"/>
    </source>
</evidence>
<evidence type="ECO:0000256" key="1">
    <source>
        <dbReference type="ARBA" id="ARBA00023015"/>
    </source>
</evidence>
<proteinExistence type="predicted"/>
<dbReference type="Gene3D" id="1.10.1740.10">
    <property type="match status" value="1"/>
</dbReference>
<dbReference type="PANTHER" id="PTHR43133">
    <property type="entry name" value="RNA POLYMERASE ECF-TYPE SIGMA FACTO"/>
    <property type="match status" value="1"/>
</dbReference>
<keyword evidence="3" id="KW-0238">DNA-binding</keyword>
<dbReference type="GO" id="GO:0003677">
    <property type="term" value="F:DNA binding"/>
    <property type="evidence" value="ECO:0007669"/>
    <property type="project" value="UniProtKB-KW"/>
</dbReference>
<keyword evidence="2" id="KW-0731">Sigma factor</keyword>
<evidence type="ECO:0000313" key="7">
    <source>
        <dbReference type="Proteomes" id="UP001319200"/>
    </source>
</evidence>
<keyword evidence="1" id="KW-0805">Transcription regulation</keyword>
<dbReference type="Pfam" id="PF04542">
    <property type="entry name" value="Sigma70_r2"/>
    <property type="match status" value="1"/>
</dbReference>
<dbReference type="GO" id="GO:0016987">
    <property type="term" value="F:sigma factor activity"/>
    <property type="evidence" value="ECO:0007669"/>
    <property type="project" value="UniProtKB-KW"/>
</dbReference>
<dbReference type="Proteomes" id="UP001319200">
    <property type="component" value="Unassembled WGS sequence"/>
</dbReference>
<dbReference type="NCBIfam" id="TIGR02937">
    <property type="entry name" value="sigma70-ECF"/>
    <property type="match status" value="1"/>
</dbReference>
<dbReference type="InterPro" id="IPR013325">
    <property type="entry name" value="RNA_pol_sigma_r2"/>
</dbReference>
<keyword evidence="4" id="KW-0804">Transcription</keyword>
<accession>A0AAP2DMD1</accession>
<reference evidence="6 7" key="1">
    <citation type="submission" date="2021-05" db="EMBL/GenBank/DDBJ databases">
        <title>A Polyphasic approach of four new species of the genus Ohtaekwangia: Ohtaekwangia histidinii sp. nov., Ohtaekwangia cretensis sp. nov., Ohtaekwangia indiensis sp. nov., Ohtaekwangia reichenbachii sp. nov. from diverse environment.</title>
        <authorList>
            <person name="Octaviana S."/>
        </authorList>
    </citation>
    <scope>NUCLEOTIDE SEQUENCE [LARGE SCALE GENOMIC DNA]</scope>
    <source>
        <strain evidence="6 7">PWU4</strain>
    </source>
</reference>
<dbReference type="GO" id="GO:0006352">
    <property type="term" value="P:DNA-templated transcription initiation"/>
    <property type="evidence" value="ECO:0007669"/>
    <property type="project" value="InterPro"/>
</dbReference>
<evidence type="ECO:0000256" key="4">
    <source>
        <dbReference type="ARBA" id="ARBA00023163"/>
    </source>
</evidence>
<organism evidence="6 7">
    <name type="scientific">Chryseosolibacter histidini</name>
    <dbReference type="NCBI Taxonomy" id="2782349"/>
    <lineage>
        <taxon>Bacteria</taxon>
        <taxon>Pseudomonadati</taxon>
        <taxon>Bacteroidota</taxon>
        <taxon>Cytophagia</taxon>
        <taxon>Cytophagales</taxon>
        <taxon>Chryseotaleaceae</taxon>
        <taxon>Chryseosolibacter</taxon>
    </lineage>
</organism>
<feature type="domain" description="RNA polymerase sigma-70 region 2" evidence="5">
    <location>
        <begin position="56"/>
        <end position="120"/>
    </location>
</feature>
<sequence>MPHLFRNVSNRFSLLFSRRTESSGTSHGAGITVDNDISEAIVCAFSHGSEPAFRQIYDRYAPAIYRVVQRYFQSSALAEELVEELFSTLWRERGLYSDVVQLRSWLFISARNLAIHYLEKMTVEMLSASTAQQNVSNETTSVLKTAVPPVNMLQHPLKSA</sequence>
<gene>
    <name evidence="6" type="ORF">KK083_13580</name>
</gene>
<keyword evidence="7" id="KW-1185">Reference proteome</keyword>
<evidence type="ECO:0000256" key="2">
    <source>
        <dbReference type="ARBA" id="ARBA00023082"/>
    </source>
</evidence>
<dbReference type="PANTHER" id="PTHR43133:SF8">
    <property type="entry name" value="RNA POLYMERASE SIGMA FACTOR HI_1459-RELATED"/>
    <property type="match status" value="1"/>
</dbReference>
<dbReference type="InterPro" id="IPR007627">
    <property type="entry name" value="RNA_pol_sigma70_r2"/>
</dbReference>
<evidence type="ECO:0000259" key="5">
    <source>
        <dbReference type="Pfam" id="PF04542"/>
    </source>
</evidence>
<comment type="caution">
    <text evidence="6">The sequence shown here is derived from an EMBL/GenBank/DDBJ whole genome shotgun (WGS) entry which is preliminary data.</text>
</comment>
<dbReference type="SUPFAM" id="SSF88946">
    <property type="entry name" value="Sigma2 domain of RNA polymerase sigma factors"/>
    <property type="match status" value="1"/>
</dbReference>
<dbReference type="InterPro" id="IPR014284">
    <property type="entry name" value="RNA_pol_sigma-70_dom"/>
</dbReference>
<dbReference type="InterPro" id="IPR039425">
    <property type="entry name" value="RNA_pol_sigma-70-like"/>
</dbReference>
<name>A0AAP2DMD1_9BACT</name>
<dbReference type="RefSeq" id="WP_254163791.1">
    <property type="nucleotide sequence ID" value="NZ_JAHESF010000012.1"/>
</dbReference>
<dbReference type="EMBL" id="JAHESF010000012">
    <property type="protein sequence ID" value="MBT1697918.1"/>
    <property type="molecule type" value="Genomic_DNA"/>
</dbReference>